<name>A0ABR4CPF9_9HELO</name>
<feature type="compositionally biased region" description="Basic and acidic residues" evidence="1">
    <location>
        <begin position="51"/>
        <end position="60"/>
    </location>
</feature>
<sequence length="235" mass="26162">MSKNCSGKLITPHSLSHFFPSNTNSYAPFPWPGTIRRLPVNWPSPSTHKTPAKEDPTEEQRQNFKTVLIKPQFQQIMYAEYGEFRDIDYRHLAGIVDLFLVRASRLTRDVVERVVNWIVRDDGDNGRINGIIGLGPEGIARMMFELTDAIRDDCQSDFTRDKLAQDETICQEAIDAESKRALVAVEDQLNSSGVDSGVAFDSSELGRTLETVDDPLDSSGVDSGVAFNTSGMFSV</sequence>
<accession>A0ABR4CPF9</accession>
<keyword evidence="3" id="KW-1185">Reference proteome</keyword>
<evidence type="ECO:0000256" key="1">
    <source>
        <dbReference type="SAM" id="MobiDB-lite"/>
    </source>
</evidence>
<comment type="caution">
    <text evidence="2">The sequence shown here is derived from an EMBL/GenBank/DDBJ whole genome shotgun (WGS) entry which is preliminary data.</text>
</comment>
<evidence type="ECO:0000313" key="3">
    <source>
        <dbReference type="Proteomes" id="UP001595075"/>
    </source>
</evidence>
<reference evidence="2 3" key="1">
    <citation type="journal article" date="2024" name="Commun. Biol.">
        <title>Comparative genomic analysis of thermophilic fungi reveals convergent evolutionary adaptations and gene losses.</title>
        <authorList>
            <person name="Steindorff A.S."/>
            <person name="Aguilar-Pontes M.V."/>
            <person name="Robinson A.J."/>
            <person name="Andreopoulos B."/>
            <person name="LaButti K."/>
            <person name="Kuo A."/>
            <person name="Mondo S."/>
            <person name="Riley R."/>
            <person name="Otillar R."/>
            <person name="Haridas S."/>
            <person name="Lipzen A."/>
            <person name="Grimwood J."/>
            <person name="Schmutz J."/>
            <person name="Clum A."/>
            <person name="Reid I.D."/>
            <person name="Moisan M.C."/>
            <person name="Butler G."/>
            <person name="Nguyen T.T.M."/>
            <person name="Dewar K."/>
            <person name="Conant G."/>
            <person name="Drula E."/>
            <person name="Henrissat B."/>
            <person name="Hansel C."/>
            <person name="Singer S."/>
            <person name="Hutchinson M.I."/>
            <person name="de Vries R.P."/>
            <person name="Natvig D.O."/>
            <person name="Powell A.J."/>
            <person name="Tsang A."/>
            <person name="Grigoriev I.V."/>
        </authorList>
    </citation>
    <scope>NUCLEOTIDE SEQUENCE [LARGE SCALE GENOMIC DNA]</scope>
    <source>
        <strain evidence="2 3">CBS 494.80</strain>
    </source>
</reference>
<proteinExistence type="predicted"/>
<feature type="region of interest" description="Disordered" evidence="1">
    <location>
        <begin position="40"/>
        <end position="60"/>
    </location>
</feature>
<gene>
    <name evidence="2" type="ORF">VTL71DRAFT_13090</name>
</gene>
<dbReference type="Proteomes" id="UP001595075">
    <property type="component" value="Unassembled WGS sequence"/>
</dbReference>
<dbReference type="EMBL" id="JAZHXI010000005">
    <property type="protein sequence ID" value="KAL2071855.1"/>
    <property type="molecule type" value="Genomic_DNA"/>
</dbReference>
<protein>
    <submittedName>
        <fullName evidence="2">Uncharacterized protein</fullName>
    </submittedName>
</protein>
<evidence type="ECO:0000313" key="2">
    <source>
        <dbReference type="EMBL" id="KAL2071855.1"/>
    </source>
</evidence>
<organism evidence="2 3">
    <name type="scientific">Oculimacula yallundae</name>
    <dbReference type="NCBI Taxonomy" id="86028"/>
    <lineage>
        <taxon>Eukaryota</taxon>
        <taxon>Fungi</taxon>
        <taxon>Dikarya</taxon>
        <taxon>Ascomycota</taxon>
        <taxon>Pezizomycotina</taxon>
        <taxon>Leotiomycetes</taxon>
        <taxon>Helotiales</taxon>
        <taxon>Ploettnerulaceae</taxon>
        <taxon>Oculimacula</taxon>
    </lineage>
</organism>